<name>A0A212K7Z1_9DELT</name>
<protein>
    <submittedName>
        <fullName evidence="2">Bacteriophage CI repressor helix-turn-helix domain-containing protein</fullName>
    </submittedName>
</protein>
<dbReference type="SUPFAM" id="SSF47413">
    <property type="entry name" value="lambda repressor-like DNA-binding domains"/>
    <property type="match status" value="1"/>
</dbReference>
<feature type="domain" description="Bacteriophage CI repressor N-terminal" evidence="1">
    <location>
        <begin position="21"/>
        <end position="83"/>
    </location>
</feature>
<dbReference type="AlphaFoldDB" id="A0A212K7Z1"/>
<dbReference type="GO" id="GO:0003677">
    <property type="term" value="F:DNA binding"/>
    <property type="evidence" value="ECO:0007669"/>
    <property type="project" value="InterPro"/>
</dbReference>
<gene>
    <name evidence="2" type="ORF">KL86DPRO_30117</name>
</gene>
<proteinExistence type="predicted"/>
<evidence type="ECO:0000313" key="2">
    <source>
        <dbReference type="EMBL" id="SBW07786.1"/>
    </source>
</evidence>
<organism evidence="2">
    <name type="scientific">uncultured delta proteobacterium</name>
    <dbReference type="NCBI Taxonomy" id="34034"/>
    <lineage>
        <taxon>Bacteria</taxon>
        <taxon>Deltaproteobacteria</taxon>
        <taxon>environmental samples</taxon>
    </lineage>
</organism>
<evidence type="ECO:0000259" key="1">
    <source>
        <dbReference type="Pfam" id="PF07022"/>
    </source>
</evidence>
<dbReference type="InterPro" id="IPR010982">
    <property type="entry name" value="Lambda_DNA-bd_dom_sf"/>
</dbReference>
<dbReference type="EMBL" id="FLUQ01000003">
    <property type="protein sequence ID" value="SBW07786.1"/>
    <property type="molecule type" value="Genomic_DNA"/>
</dbReference>
<reference evidence="2" key="1">
    <citation type="submission" date="2016-04" db="EMBL/GenBank/DDBJ databases">
        <authorList>
            <person name="Evans L.H."/>
            <person name="Alamgir A."/>
            <person name="Owens N."/>
            <person name="Weber N.D."/>
            <person name="Virtaneva K."/>
            <person name="Barbian K."/>
            <person name="Babar A."/>
            <person name="Rosenke K."/>
        </authorList>
    </citation>
    <scope>NUCLEOTIDE SEQUENCE</scope>
    <source>
        <strain evidence="2">86</strain>
    </source>
</reference>
<sequence>MRKNEGLAAPSQISREQFEQAMARLADALGITTQSELAEKMGIRQSSVADAKKRGGIPDSWLLKMVCTYHINPLWIVHGAGSKFLVPQKKSPKKYSAEAIIADMPVPILLRALAARLGRPDILIVN</sequence>
<accession>A0A212K7Z1</accession>
<dbReference type="GO" id="GO:0045892">
    <property type="term" value="P:negative regulation of DNA-templated transcription"/>
    <property type="evidence" value="ECO:0007669"/>
    <property type="project" value="InterPro"/>
</dbReference>
<dbReference type="InterPro" id="IPR010744">
    <property type="entry name" value="Phage_CI_N"/>
</dbReference>
<dbReference type="Gene3D" id="1.10.260.40">
    <property type="entry name" value="lambda repressor-like DNA-binding domains"/>
    <property type="match status" value="1"/>
</dbReference>
<dbReference type="Pfam" id="PF07022">
    <property type="entry name" value="Phage_CI_repr"/>
    <property type="match status" value="1"/>
</dbReference>